<evidence type="ECO:0000313" key="8">
    <source>
        <dbReference type="EMBL" id="RAJ08117.1"/>
    </source>
</evidence>
<dbReference type="Gene3D" id="2.170.150.20">
    <property type="entry name" value="Peptide methionine sulfoxide reductase"/>
    <property type="match status" value="1"/>
</dbReference>
<dbReference type="GO" id="GO:0008270">
    <property type="term" value="F:zinc ion binding"/>
    <property type="evidence" value="ECO:0007669"/>
    <property type="project" value="UniProtKB-UniRule"/>
</dbReference>
<evidence type="ECO:0000256" key="3">
    <source>
        <dbReference type="ARBA" id="ARBA00022833"/>
    </source>
</evidence>
<proteinExistence type="inferred from homology"/>
<feature type="binding site" evidence="6">
    <location>
        <position position="150"/>
    </location>
    <ligand>
        <name>Zn(2+)</name>
        <dbReference type="ChEBI" id="CHEBI:29105"/>
    </ligand>
</feature>
<dbReference type="PROSITE" id="PS51790">
    <property type="entry name" value="MSRB"/>
    <property type="match status" value="1"/>
</dbReference>
<evidence type="ECO:0000256" key="1">
    <source>
        <dbReference type="ARBA" id="ARBA00007174"/>
    </source>
</evidence>
<comment type="cofactor">
    <cofactor evidence="6">
        <name>Zn(2+)</name>
        <dbReference type="ChEBI" id="CHEBI:29105"/>
    </cofactor>
    <text evidence="6">Binds 1 zinc ion per subunit. The zinc ion is important for the structural integrity of the protein.</text>
</comment>
<dbReference type="HAMAP" id="MF_01400">
    <property type="entry name" value="MsrB"/>
    <property type="match status" value="1"/>
</dbReference>
<name>A0A327R2J6_9FLAO</name>
<dbReference type="InterPro" id="IPR028427">
    <property type="entry name" value="Met_Sox_Rdtase_MsrB"/>
</dbReference>
<feature type="active site" description="Nucleophile" evidence="6">
    <location>
        <position position="170"/>
    </location>
</feature>
<reference evidence="8 9" key="1">
    <citation type="submission" date="2018-06" db="EMBL/GenBank/DDBJ databases">
        <title>Genomic Encyclopedia of Archaeal and Bacterial Type Strains, Phase II (KMG-II): from individual species to whole genera.</title>
        <authorList>
            <person name="Goeker M."/>
        </authorList>
    </citation>
    <scope>NUCLEOTIDE SEQUENCE [LARGE SCALE GENOMIC DNA]</scope>
    <source>
        <strain evidence="8 9">DSM 23522</strain>
    </source>
</reference>
<dbReference type="AlphaFoldDB" id="A0A327R2J6"/>
<dbReference type="EMBL" id="QLLN01000007">
    <property type="protein sequence ID" value="RAJ08117.1"/>
    <property type="molecule type" value="Genomic_DNA"/>
</dbReference>
<dbReference type="NCBIfam" id="TIGR00357">
    <property type="entry name" value="peptide-methionine (R)-S-oxide reductase MsrB"/>
    <property type="match status" value="1"/>
</dbReference>
<keyword evidence="2 6" id="KW-0479">Metal-binding</keyword>
<dbReference type="Proteomes" id="UP000249696">
    <property type="component" value="Unassembled WGS sequence"/>
</dbReference>
<evidence type="ECO:0000256" key="5">
    <source>
        <dbReference type="ARBA" id="ARBA00048488"/>
    </source>
</evidence>
<dbReference type="GO" id="GO:0006979">
    <property type="term" value="P:response to oxidative stress"/>
    <property type="evidence" value="ECO:0007669"/>
    <property type="project" value="InterPro"/>
</dbReference>
<dbReference type="Pfam" id="PF01641">
    <property type="entry name" value="SelR"/>
    <property type="match status" value="1"/>
</dbReference>
<keyword evidence="4 6" id="KW-0560">Oxidoreductase</keyword>
<sequence>MAKSFLTLPMPPKTYILYNTDYYINNKKERKIYMLTWKDIINYSVKGNPLPDKRVEKTEEEWRELLTPEQFRITRNKGTEAPHSGALCSSHEAGKYSCICCETPLFDSTIKFNSGTGWPSFTQPINENAIKYHKDTSFGMVRVEVMCNTCDAHLGHVFPDGPEPSGLRYCINSESMKIVKERVSDEQ</sequence>
<protein>
    <recommendedName>
        <fullName evidence="6">Peptide methionine sulfoxide reductase MsrB</fullName>
        <ecNumber evidence="6">1.8.4.12</ecNumber>
    </recommendedName>
    <alternativeName>
        <fullName evidence="6">Peptide-methionine (R)-S-oxide reductase</fullName>
    </alternativeName>
</protein>
<feature type="binding site" evidence="6">
    <location>
        <position position="98"/>
    </location>
    <ligand>
        <name>Zn(2+)</name>
        <dbReference type="ChEBI" id="CHEBI:29105"/>
    </ligand>
</feature>
<feature type="binding site" evidence="6">
    <location>
        <position position="101"/>
    </location>
    <ligand>
        <name>Zn(2+)</name>
        <dbReference type="ChEBI" id="CHEBI:29105"/>
    </ligand>
</feature>
<dbReference type="EC" id="1.8.4.12" evidence="6"/>
<feature type="domain" description="MsrB" evidence="7">
    <location>
        <begin position="59"/>
        <end position="181"/>
    </location>
</feature>
<evidence type="ECO:0000256" key="6">
    <source>
        <dbReference type="HAMAP-Rule" id="MF_01400"/>
    </source>
</evidence>
<dbReference type="GO" id="GO:0033743">
    <property type="term" value="F:peptide-methionine (R)-S-oxide reductase activity"/>
    <property type="evidence" value="ECO:0007669"/>
    <property type="project" value="UniProtKB-UniRule"/>
</dbReference>
<accession>A0A327R2J6</accession>
<dbReference type="FunFam" id="2.170.150.20:FF:000001">
    <property type="entry name" value="Peptide methionine sulfoxide reductase MsrB"/>
    <property type="match status" value="1"/>
</dbReference>
<comment type="similarity">
    <text evidence="1 6">Belongs to the MsrB Met sulfoxide reductase family.</text>
</comment>
<keyword evidence="9" id="KW-1185">Reference proteome</keyword>
<evidence type="ECO:0000259" key="7">
    <source>
        <dbReference type="PROSITE" id="PS51790"/>
    </source>
</evidence>
<evidence type="ECO:0000256" key="4">
    <source>
        <dbReference type="ARBA" id="ARBA00023002"/>
    </source>
</evidence>
<dbReference type="GO" id="GO:0030091">
    <property type="term" value="P:protein repair"/>
    <property type="evidence" value="ECO:0007669"/>
    <property type="project" value="InterPro"/>
</dbReference>
<feature type="binding site" evidence="6">
    <location>
        <position position="147"/>
    </location>
    <ligand>
        <name>Zn(2+)</name>
        <dbReference type="ChEBI" id="CHEBI:29105"/>
    </ligand>
</feature>
<comment type="caution">
    <text evidence="8">The sequence shown here is derived from an EMBL/GenBank/DDBJ whole genome shotgun (WGS) entry which is preliminary data.</text>
</comment>
<comment type="catalytic activity">
    <reaction evidence="5 6">
        <text>L-methionyl-[protein] + [thioredoxin]-disulfide + H2O = L-methionyl-(R)-S-oxide-[protein] + [thioredoxin]-dithiol</text>
        <dbReference type="Rhea" id="RHEA:24164"/>
        <dbReference type="Rhea" id="RHEA-COMP:10698"/>
        <dbReference type="Rhea" id="RHEA-COMP:10700"/>
        <dbReference type="Rhea" id="RHEA-COMP:12313"/>
        <dbReference type="Rhea" id="RHEA-COMP:12314"/>
        <dbReference type="ChEBI" id="CHEBI:15377"/>
        <dbReference type="ChEBI" id="CHEBI:16044"/>
        <dbReference type="ChEBI" id="CHEBI:29950"/>
        <dbReference type="ChEBI" id="CHEBI:45764"/>
        <dbReference type="ChEBI" id="CHEBI:50058"/>
        <dbReference type="EC" id="1.8.4.12"/>
    </reaction>
</comment>
<dbReference type="PANTHER" id="PTHR10173:SF52">
    <property type="entry name" value="METHIONINE-R-SULFOXIDE REDUCTASE B1"/>
    <property type="match status" value="1"/>
</dbReference>
<dbReference type="InterPro" id="IPR002579">
    <property type="entry name" value="Met_Sox_Rdtase_MsrB_dom"/>
</dbReference>
<evidence type="ECO:0000256" key="2">
    <source>
        <dbReference type="ARBA" id="ARBA00022723"/>
    </source>
</evidence>
<dbReference type="GO" id="GO:0005737">
    <property type="term" value="C:cytoplasm"/>
    <property type="evidence" value="ECO:0007669"/>
    <property type="project" value="TreeGrafter"/>
</dbReference>
<dbReference type="InterPro" id="IPR011057">
    <property type="entry name" value="Mss4-like_sf"/>
</dbReference>
<dbReference type="PANTHER" id="PTHR10173">
    <property type="entry name" value="METHIONINE SULFOXIDE REDUCTASE"/>
    <property type="match status" value="1"/>
</dbReference>
<evidence type="ECO:0000313" key="9">
    <source>
        <dbReference type="Proteomes" id="UP000249696"/>
    </source>
</evidence>
<dbReference type="SUPFAM" id="SSF51316">
    <property type="entry name" value="Mss4-like"/>
    <property type="match status" value="1"/>
</dbReference>
<organism evidence="8 9">
    <name type="scientific">Arenibacter echinorum</name>
    <dbReference type="NCBI Taxonomy" id="440515"/>
    <lineage>
        <taxon>Bacteria</taxon>
        <taxon>Pseudomonadati</taxon>
        <taxon>Bacteroidota</taxon>
        <taxon>Flavobacteriia</taxon>
        <taxon>Flavobacteriales</taxon>
        <taxon>Flavobacteriaceae</taxon>
        <taxon>Arenibacter</taxon>
    </lineage>
</organism>
<keyword evidence="3 6" id="KW-0862">Zinc</keyword>
<gene>
    <name evidence="6" type="primary">msrB</name>
    <name evidence="8" type="ORF">LV92_03680</name>
</gene>